<keyword evidence="1" id="KW-0472">Membrane</keyword>
<reference evidence="2 3" key="1">
    <citation type="submission" date="2019-06" db="EMBL/GenBank/DDBJ databases">
        <title>Complete genome sequence of Helicobacter suis SNTW101c.</title>
        <authorList>
            <person name="Rimbara E."/>
            <person name="Suzuki M."/>
            <person name="Matsui H."/>
            <person name="Nakamura M."/>
            <person name="Mori S."/>
            <person name="Shibayama K."/>
        </authorList>
    </citation>
    <scope>NUCLEOTIDE SEQUENCE [LARGE SCALE GENOMIC DNA]</scope>
    <source>
        <strain evidence="2 3">SNTW101c</strain>
    </source>
</reference>
<proteinExistence type="predicted"/>
<dbReference type="EMBL" id="AP019774">
    <property type="protein sequence ID" value="BCD70600.1"/>
    <property type="molecule type" value="Genomic_DNA"/>
</dbReference>
<organism evidence="2 3">
    <name type="scientific">Helicobacter suis</name>
    <dbReference type="NCBI Taxonomy" id="104628"/>
    <lineage>
        <taxon>Bacteria</taxon>
        <taxon>Pseudomonadati</taxon>
        <taxon>Campylobacterota</taxon>
        <taxon>Epsilonproteobacteria</taxon>
        <taxon>Campylobacterales</taxon>
        <taxon>Helicobacteraceae</taxon>
        <taxon>Helicobacter</taxon>
    </lineage>
</organism>
<feature type="transmembrane region" description="Helical" evidence="1">
    <location>
        <begin position="7"/>
        <end position="31"/>
    </location>
</feature>
<name>A0A6J4D1C7_9HELI</name>
<sequence length="180" mass="20275">MGTRRNYWPLGILVVLLIGLVLIIALVVVAIRYAPQSDTSYLHQHTYTDSHINDMLAQYQAFSKIYALSLSSGKQNLEPTFPFYFNPNTPLLWLTSNNNQLTLIVHKNNLEAPSLKFTMTALRPRQKPILIGELACKQEGAEELCSTPLFNLSLKGNYKLLIKAVFQGADLPLIQPAYVR</sequence>
<protein>
    <submittedName>
        <fullName evidence="2">Uncharacterized protein</fullName>
    </submittedName>
</protein>
<accession>A0A6J4D1C7</accession>
<evidence type="ECO:0000313" key="2">
    <source>
        <dbReference type="EMBL" id="BCD70600.1"/>
    </source>
</evidence>
<dbReference type="OrthoDB" id="5323799at2"/>
<gene>
    <name evidence="2" type="ORF">SNTW_12450</name>
</gene>
<evidence type="ECO:0000256" key="1">
    <source>
        <dbReference type="SAM" id="Phobius"/>
    </source>
</evidence>
<dbReference type="AlphaFoldDB" id="A0A6J4D1C7"/>
<dbReference type="Proteomes" id="UP000317935">
    <property type="component" value="Chromosome"/>
</dbReference>
<evidence type="ECO:0000313" key="3">
    <source>
        <dbReference type="Proteomes" id="UP000317935"/>
    </source>
</evidence>
<keyword evidence="1" id="KW-0812">Transmembrane</keyword>
<dbReference type="RefSeq" id="WP_064429956.1">
    <property type="nucleotide sequence ID" value="NZ_AP019774.1"/>
</dbReference>
<keyword evidence="1" id="KW-1133">Transmembrane helix</keyword>